<proteinExistence type="predicted"/>
<dbReference type="Proteomes" id="UP000604046">
    <property type="component" value="Unassembled WGS sequence"/>
</dbReference>
<organism evidence="1 2">
    <name type="scientific">Symbiodinium natans</name>
    <dbReference type="NCBI Taxonomy" id="878477"/>
    <lineage>
        <taxon>Eukaryota</taxon>
        <taxon>Sar</taxon>
        <taxon>Alveolata</taxon>
        <taxon>Dinophyceae</taxon>
        <taxon>Suessiales</taxon>
        <taxon>Symbiodiniaceae</taxon>
        <taxon>Symbiodinium</taxon>
    </lineage>
</organism>
<evidence type="ECO:0000313" key="1">
    <source>
        <dbReference type="EMBL" id="CAE7331956.1"/>
    </source>
</evidence>
<dbReference type="OrthoDB" id="405851at2759"/>
<comment type="caution">
    <text evidence="1">The sequence shown here is derived from an EMBL/GenBank/DDBJ whole genome shotgun (WGS) entry which is preliminary data.</text>
</comment>
<dbReference type="EMBL" id="CAJNDS010002109">
    <property type="protein sequence ID" value="CAE7331956.1"/>
    <property type="molecule type" value="Genomic_DNA"/>
</dbReference>
<sequence>MQCKSRIPRADFNPYVIQSKWCWHDGVEYRVCRYHDGWEFWMTKRRLEMLAYKNIGPIVLSMFHPGRH</sequence>
<keyword evidence="2" id="KW-1185">Reference proteome</keyword>
<name>A0A812PED1_9DINO</name>
<evidence type="ECO:0000313" key="2">
    <source>
        <dbReference type="Proteomes" id="UP000604046"/>
    </source>
</evidence>
<reference evidence="1" key="1">
    <citation type="submission" date="2021-02" db="EMBL/GenBank/DDBJ databases">
        <authorList>
            <person name="Dougan E. K."/>
            <person name="Rhodes N."/>
            <person name="Thang M."/>
            <person name="Chan C."/>
        </authorList>
    </citation>
    <scope>NUCLEOTIDE SEQUENCE</scope>
</reference>
<gene>
    <name evidence="1" type="ORF">SNAT2548_LOCUS17362</name>
</gene>
<accession>A0A812PED1</accession>
<protein>
    <submittedName>
        <fullName evidence="1">Uncharacterized protein</fullName>
    </submittedName>
</protein>
<dbReference type="AlphaFoldDB" id="A0A812PED1"/>